<dbReference type="InterPro" id="IPR021556">
    <property type="entry name" value="DUF2950"/>
</dbReference>
<evidence type="ECO:0000313" key="3">
    <source>
        <dbReference type="EMBL" id="KDR33484.1"/>
    </source>
</evidence>
<protein>
    <submittedName>
        <fullName evidence="3">Uncharacterized protein</fullName>
    </submittedName>
</protein>
<gene>
    <name evidence="3" type="ORF">BG57_07785</name>
    <name evidence="2" type="ORF">GCM10010985_27460</name>
</gene>
<dbReference type="EMBL" id="BMEG01000004">
    <property type="protein sequence ID" value="GGD71454.1"/>
    <property type="molecule type" value="Genomic_DNA"/>
</dbReference>
<organism evidence="3 4">
    <name type="scientific">Caballeronia grimmiae</name>
    <dbReference type="NCBI Taxonomy" id="1071679"/>
    <lineage>
        <taxon>Bacteria</taxon>
        <taxon>Pseudomonadati</taxon>
        <taxon>Pseudomonadota</taxon>
        <taxon>Betaproteobacteria</taxon>
        <taxon>Burkholderiales</taxon>
        <taxon>Burkholderiaceae</taxon>
        <taxon>Caballeronia</taxon>
    </lineage>
</organism>
<sequence length="63" mass="7051">MAACWPALRWPQIRRNAAQYGESGVMTFIVNNNGVVYQKNRGASAPPLTEFDPDASWTRVQDP</sequence>
<accession>A0A069P0N0</accession>
<dbReference type="AlphaFoldDB" id="A0A069P0N0"/>
<reference evidence="2" key="1">
    <citation type="journal article" date="2014" name="Int. J. Syst. Evol. Microbiol.">
        <title>Complete genome of a new Firmicutes species belonging to the dominant human colonic microbiota ('Ruminococcus bicirculans') reveals two chromosomes and a selective capacity to utilize plant glucans.</title>
        <authorList>
            <consortium name="NISC Comparative Sequencing Program"/>
            <person name="Wegmann U."/>
            <person name="Louis P."/>
            <person name="Goesmann A."/>
            <person name="Henrissat B."/>
            <person name="Duncan S.H."/>
            <person name="Flint H.J."/>
        </authorList>
    </citation>
    <scope>NUCLEOTIDE SEQUENCE</scope>
    <source>
        <strain evidence="2">CGMCC 1.11013</strain>
    </source>
</reference>
<dbReference type="STRING" id="1071679.BG57_07785"/>
<dbReference type="Proteomes" id="UP000027439">
    <property type="component" value="Unassembled WGS sequence"/>
</dbReference>
<feature type="region of interest" description="Disordered" evidence="1">
    <location>
        <begin position="42"/>
        <end position="63"/>
    </location>
</feature>
<evidence type="ECO:0000256" key="1">
    <source>
        <dbReference type="SAM" id="MobiDB-lite"/>
    </source>
</evidence>
<reference evidence="3 4" key="2">
    <citation type="submission" date="2014-03" db="EMBL/GenBank/DDBJ databases">
        <title>Draft Genome Sequences of Four Burkholderia Strains.</title>
        <authorList>
            <person name="Liu X.Y."/>
            <person name="Li C.X."/>
            <person name="Xu J.H."/>
        </authorList>
    </citation>
    <scope>NUCLEOTIDE SEQUENCE [LARGE SCALE GENOMIC DNA]</scope>
    <source>
        <strain evidence="3 4">R27</strain>
    </source>
</reference>
<reference evidence="5" key="3">
    <citation type="journal article" date="2019" name="Int. J. Syst. Evol. Microbiol.">
        <title>The Global Catalogue of Microorganisms (GCM) 10K type strain sequencing project: providing services to taxonomists for standard genome sequencing and annotation.</title>
        <authorList>
            <consortium name="The Broad Institute Genomics Platform"/>
            <consortium name="The Broad Institute Genome Sequencing Center for Infectious Disease"/>
            <person name="Wu L."/>
            <person name="Ma J."/>
        </authorList>
    </citation>
    <scope>NUCLEOTIDE SEQUENCE [LARGE SCALE GENOMIC DNA]</scope>
    <source>
        <strain evidence="5">CGMCC 1.11013</strain>
    </source>
</reference>
<dbReference type="Proteomes" id="UP000597138">
    <property type="component" value="Unassembled WGS sequence"/>
</dbReference>
<reference evidence="2" key="4">
    <citation type="submission" date="2024-05" db="EMBL/GenBank/DDBJ databases">
        <authorList>
            <person name="Sun Q."/>
            <person name="Zhou Y."/>
        </authorList>
    </citation>
    <scope>NUCLEOTIDE SEQUENCE</scope>
    <source>
        <strain evidence="2">CGMCC 1.11013</strain>
    </source>
</reference>
<evidence type="ECO:0000313" key="2">
    <source>
        <dbReference type="EMBL" id="GGD71454.1"/>
    </source>
</evidence>
<dbReference type="EMBL" id="JFHE01000016">
    <property type="protein sequence ID" value="KDR33484.1"/>
    <property type="molecule type" value="Genomic_DNA"/>
</dbReference>
<name>A0A069P0N0_9BURK</name>
<keyword evidence="5" id="KW-1185">Reference proteome</keyword>
<comment type="caution">
    <text evidence="3">The sequence shown here is derived from an EMBL/GenBank/DDBJ whole genome shotgun (WGS) entry which is preliminary data.</text>
</comment>
<dbReference type="Pfam" id="PF11453">
    <property type="entry name" value="DUF2950"/>
    <property type="match status" value="1"/>
</dbReference>
<proteinExistence type="predicted"/>
<evidence type="ECO:0000313" key="5">
    <source>
        <dbReference type="Proteomes" id="UP000597138"/>
    </source>
</evidence>
<evidence type="ECO:0000313" key="4">
    <source>
        <dbReference type="Proteomes" id="UP000027439"/>
    </source>
</evidence>